<evidence type="ECO:0008006" key="2">
    <source>
        <dbReference type="Google" id="ProtNLM"/>
    </source>
</evidence>
<reference evidence="1" key="1">
    <citation type="journal article" date="2015" name="Nature">
        <title>Complex archaea that bridge the gap between prokaryotes and eukaryotes.</title>
        <authorList>
            <person name="Spang A."/>
            <person name="Saw J.H."/>
            <person name="Jorgensen S.L."/>
            <person name="Zaremba-Niedzwiedzka K."/>
            <person name="Martijn J."/>
            <person name="Lind A.E."/>
            <person name="van Eijk R."/>
            <person name="Schleper C."/>
            <person name="Guy L."/>
            <person name="Ettema T.J."/>
        </authorList>
    </citation>
    <scope>NUCLEOTIDE SEQUENCE</scope>
</reference>
<proteinExistence type="predicted"/>
<gene>
    <name evidence="1" type="ORF">LCGC14_1161530</name>
</gene>
<name>A0A0F9LXG5_9ZZZZ</name>
<dbReference type="EMBL" id="LAZR01005669">
    <property type="protein sequence ID" value="KKM98078.1"/>
    <property type="molecule type" value="Genomic_DNA"/>
</dbReference>
<sequence>MYNGTFTKAELENLINFCLQKLRRLDRYLLDEEVNERTITHKLAEYLQQQIPEFNVDCEYNRFKQRDIKDIVKRLELPKDNNNWDDTKLSPVIPDIIIHERGPHGKNILVIEVKKSSSSSSETLDRNKLIAFTTDPLNYELGLFLKIGLDNEDDIMDWYFHGARIN</sequence>
<organism evidence="1">
    <name type="scientific">marine sediment metagenome</name>
    <dbReference type="NCBI Taxonomy" id="412755"/>
    <lineage>
        <taxon>unclassified sequences</taxon>
        <taxon>metagenomes</taxon>
        <taxon>ecological metagenomes</taxon>
    </lineage>
</organism>
<comment type="caution">
    <text evidence="1">The sequence shown here is derived from an EMBL/GenBank/DDBJ whole genome shotgun (WGS) entry which is preliminary data.</text>
</comment>
<protein>
    <recommendedName>
        <fullName evidence="2">Type I restriction enzyme R protein N-terminal domain-containing protein</fullName>
    </recommendedName>
</protein>
<accession>A0A0F9LXG5</accession>
<evidence type="ECO:0000313" key="1">
    <source>
        <dbReference type="EMBL" id="KKM98078.1"/>
    </source>
</evidence>
<dbReference type="AlphaFoldDB" id="A0A0F9LXG5"/>